<dbReference type="GO" id="GO:0005675">
    <property type="term" value="C:transcription factor TFIIH holo complex"/>
    <property type="evidence" value="ECO:0007669"/>
    <property type="project" value="TreeGrafter"/>
</dbReference>
<dbReference type="Proteomes" id="UP000604825">
    <property type="component" value="Unassembled WGS sequence"/>
</dbReference>
<dbReference type="GO" id="GO:0006357">
    <property type="term" value="P:regulation of transcription by RNA polymerase II"/>
    <property type="evidence" value="ECO:0007669"/>
    <property type="project" value="TreeGrafter"/>
</dbReference>
<dbReference type="InterPro" id="IPR015877">
    <property type="entry name" value="MAT1_centre"/>
</dbReference>
<dbReference type="EMBL" id="CAJGYO010000007">
    <property type="protein sequence ID" value="CAD6245961.1"/>
    <property type="molecule type" value="Genomic_DNA"/>
</dbReference>
<reference evidence="3" key="1">
    <citation type="submission" date="2020-10" db="EMBL/GenBank/DDBJ databases">
        <authorList>
            <person name="Han B."/>
            <person name="Lu T."/>
            <person name="Zhao Q."/>
            <person name="Huang X."/>
            <person name="Zhao Y."/>
        </authorList>
    </citation>
    <scope>NUCLEOTIDE SEQUENCE</scope>
</reference>
<accession>A0A811PQU9</accession>
<comment type="caution">
    <text evidence="3">The sequence shown here is derived from an EMBL/GenBank/DDBJ whole genome shotgun (WGS) entry which is preliminary data.</text>
</comment>
<evidence type="ECO:0000256" key="1">
    <source>
        <dbReference type="SAM" id="MobiDB-lite"/>
    </source>
</evidence>
<dbReference type="PANTHER" id="PTHR12683">
    <property type="entry name" value="CDK-ACTIVATING KINASE ASSEMBLY FACTOR MAT1"/>
    <property type="match status" value="1"/>
</dbReference>
<dbReference type="AlphaFoldDB" id="A0A811PQU9"/>
<proteinExistence type="predicted"/>
<organism evidence="3 4">
    <name type="scientific">Miscanthus lutarioriparius</name>
    <dbReference type="NCBI Taxonomy" id="422564"/>
    <lineage>
        <taxon>Eukaryota</taxon>
        <taxon>Viridiplantae</taxon>
        <taxon>Streptophyta</taxon>
        <taxon>Embryophyta</taxon>
        <taxon>Tracheophyta</taxon>
        <taxon>Spermatophyta</taxon>
        <taxon>Magnoliopsida</taxon>
        <taxon>Liliopsida</taxon>
        <taxon>Poales</taxon>
        <taxon>Poaceae</taxon>
        <taxon>PACMAD clade</taxon>
        <taxon>Panicoideae</taxon>
        <taxon>Andropogonodae</taxon>
        <taxon>Andropogoneae</taxon>
        <taxon>Saccharinae</taxon>
        <taxon>Miscanthus</taxon>
    </lineage>
</organism>
<gene>
    <name evidence="3" type="ORF">NCGR_LOCUS30240</name>
</gene>
<dbReference type="GO" id="GO:0006281">
    <property type="term" value="P:DNA repair"/>
    <property type="evidence" value="ECO:0007669"/>
    <property type="project" value="TreeGrafter"/>
</dbReference>
<feature type="domain" description="MAT1 centre" evidence="2">
    <location>
        <begin position="231"/>
        <end position="304"/>
    </location>
</feature>
<name>A0A811PQU9_9POAL</name>
<sequence>MASTPIKKIGCKDKINYEDLVESVVEKYPPGYLKVAHIQYYDEGLKSFLEVKTDTHSLEVSSKKKGNRTNSNFGRSKLSKSGSNQPETLSIASREDRPAQVKRKRTSIKKKLGLPKKKAVDISKVPLNSPSMGTRSKAVLSSSPTMSTRSKKKAQSLIYDMPIEFASLWQYAYITDHSVKPAPDSPANGLMQWPVIRRISGQKQWHTIMGNDWCLVRVQAVRELILWSRRQRFNKTQEHFPTLKDYNDYLEEVEDMTFNLIEGIDVEAIEAKIARYQQENAEQIYLSRAKRAEDLAAALKASRMNPVKAEANDTAAGSSQGISGGAGVQGQYAPAAVLGGVAQPRPTGMAPQLIGNRSDPLQGDDEETRRLRAERAARAGGWTAELNDRGAMSSDGHQCTQQQPVGVKVEVPKAARRPGVALTFDFECSAWPDEMEVRRVFPVRRGGPAPVQQNVGHQFR</sequence>
<feature type="region of interest" description="Disordered" evidence="1">
    <location>
        <begin position="56"/>
        <end position="110"/>
    </location>
</feature>
<feature type="compositionally biased region" description="Polar residues" evidence="1">
    <location>
        <begin position="68"/>
        <end position="91"/>
    </location>
</feature>
<evidence type="ECO:0000259" key="2">
    <source>
        <dbReference type="Pfam" id="PF06391"/>
    </source>
</evidence>
<feature type="compositionally biased region" description="Basic residues" evidence="1">
    <location>
        <begin position="100"/>
        <end position="110"/>
    </location>
</feature>
<dbReference type="Pfam" id="PF06391">
    <property type="entry name" value="MAT1"/>
    <property type="match status" value="1"/>
</dbReference>
<dbReference type="PANTHER" id="PTHR12683:SF13">
    <property type="entry name" value="CDK-ACTIVATING KINASE ASSEMBLY FACTOR MAT1"/>
    <property type="match status" value="1"/>
</dbReference>
<protein>
    <recommendedName>
        <fullName evidence="2">MAT1 centre domain-containing protein</fullName>
    </recommendedName>
</protein>
<evidence type="ECO:0000313" key="4">
    <source>
        <dbReference type="Proteomes" id="UP000604825"/>
    </source>
</evidence>
<dbReference type="OrthoDB" id="5963at2759"/>
<evidence type="ECO:0000313" key="3">
    <source>
        <dbReference type="EMBL" id="CAD6245961.1"/>
    </source>
</evidence>
<feature type="compositionally biased region" description="Polar residues" evidence="1">
    <location>
        <begin position="126"/>
        <end position="147"/>
    </location>
</feature>
<keyword evidence="4" id="KW-1185">Reference proteome</keyword>
<feature type="region of interest" description="Disordered" evidence="1">
    <location>
        <begin position="125"/>
        <end position="147"/>
    </location>
</feature>